<accession>A0A5P2X5L0</accession>
<organism evidence="1 2">
    <name type="scientific">Streptomyces spectabilis</name>
    <dbReference type="NCBI Taxonomy" id="68270"/>
    <lineage>
        <taxon>Bacteria</taxon>
        <taxon>Bacillati</taxon>
        <taxon>Actinomycetota</taxon>
        <taxon>Actinomycetes</taxon>
        <taxon>Kitasatosporales</taxon>
        <taxon>Streptomycetaceae</taxon>
        <taxon>Streptomyces</taxon>
    </lineage>
</organism>
<proteinExistence type="predicted"/>
<reference evidence="1 2" key="1">
    <citation type="submission" date="2017-09" db="EMBL/GenBank/DDBJ databases">
        <authorList>
            <person name="Lee N."/>
            <person name="Cho B.-K."/>
        </authorList>
    </citation>
    <scope>NUCLEOTIDE SEQUENCE [LARGE SCALE GENOMIC DNA]</scope>
    <source>
        <strain evidence="1 2">ATCC 27465</strain>
    </source>
</reference>
<protein>
    <submittedName>
        <fullName evidence="1">Serine peptidase</fullName>
    </submittedName>
</protein>
<name>A0A5P2X5L0_STRST</name>
<dbReference type="AlphaFoldDB" id="A0A5P2X5L0"/>
<dbReference type="SUPFAM" id="SSF53474">
    <property type="entry name" value="alpha/beta-Hydrolases"/>
    <property type="match status" value="1"/>
</dbReference>
<dbReference type="KEGG" id="sspb:CP982_06010"/>
<gene>
    <name evidence="1" type="ORF">CP982_06010</name>
</gene>
<dbReference type="InterPro" id="IPR029058">
    <property type="entry name" value="AB_hydrolase_fold"/>
</dbReference>
<evidence type="ECO:0000313" key="1">
    <source>
        <dbReference type="EMBL" id="QEV58320.1"/>
    </source>
</evidence>
<sequence>MRIVGVHGVGNHQPGQSAQDAAARLTGIWQGHLARGPGAALMSTADLSVAYYADHVQDEDAQGGDVGLDDLPDDAEQLVRLWLGELGLPDEEDQGPGTWPVRQALGWLAARRRLSPRLVERFVARFFGEVATYLRSGTRARDDARNAVAETIARERPDVVIAHSLGSVVAYETLWAHPEHQVELFLTLGSPLALPHAVFPRLDPAPADGVGGRPPSVRRWVNVADLGDLVALPVRGVSRHFRGVDADTHETIHAFDFRLAAHYLASAAVGETLTGHAARA</sequence>
<dbReference type="Proteomes" id="UP000326505">
    <property type="component" value="Chromosome"/>
</dbReference>
<evidence type="ECO:0000313" key="2">
    <source>
        <dbReference type="Proteomes" id="UP000326505"/>
    </source>
</evidence>
<dbReference type="EMBL" id="CP023690">
    <property type="protein sequence ID" value="QEV58320.1"/>
    <property type="molecule type" value="Genomic_DNA"/>
</dbReference>